<proteinExistence type="predicted"/>
<dbReference type="SUPFAM" id="SSF53474">
    <property type="entry name" value="alpha/beta-Hydrolases"/>
    <property type="match status" value="1"/>
</dbReference>
<dbReference type="Pfam" id="PF05057">
    <property type="entry name" value="DUF676"/>
    <property type="match status" value="1"/>
</dbReference>
<evidence type="ECO:0000313" key="2">
    <source>
        <dbReference type="EMBL" id="ORC87018.1"/>
    </source>
</evidence>
<dbReference type="InterPro" id="IPR029058">
    <property type="entry name" value="AB_hydrolase_fold"/>
</dbReference>
<dbReference type="PANTHER" id="PTHR12482:SF5">
    <property type="entry name" value="DUF676 DOMAIN-CONTAINING PROTEIN"/>
    <property type="match status" value="1"/>
</dbReference>
<name>A0A1X0NR47_9TRYP</name>
<dbReference type="VEuPathDB" id="TriTrypDB:TM35_000241680"/>
<protein>
    <recommendedName>
        <fullName evidence="1">DUF676 domain-containing protein</fullName>
    </recommendedName>
</protein>
<dbReference type="Gene3D" id="3.40.50.1820">
    <property type="entry name" value="alpha/beta hydrolase"/>
    <property type="match status" value="1"/>
</dbReference>
<dbReference type="Proteomes" id="UP000192257">
    <property type="component" value="Unassembled WGS sequence"/>
</dbReference>
<dbReference type="InterPro" id="IPR044294">
    <property type="entry name" value="Lipase-like"/>
</dbReference>
<gene>
    <name evidence="2" type="ORF">TM35_000241680</name>
</gene>
<evidence type="ECO:0000259" key="1">
    <source>
        <dbReference type="Pfam" id="PF05057"/>
    </source>
</evidence>
<dbReference type="RefSeq" id="XP_028881084.1">
    <property type="nucleotide sequence ID" value="XM_029027580.1"/>
</dbReference>
<dbReference type="EMBL" id="NBCO01000024">
    <property type="protein sequence ID" value="ORC87018.1"/>
    <property type="molecule type" value="Genomic_DNA"/>
</dbReference>
<dbReference type="GeneID" id="39987360"/>
<accession>A0A1X0NR47</accession>
<evidence type="ECO:0000313" key="3">
    <source>
        <dbReference type="Proteomes" id="UP000192257"/>
    </source>
</evidence>
<reference evidence="2 3" key="1">
    <citation type="submission" date="2017-03" db="EMBL/GenBank/DDBJ databases">
        <title>An alternative strategy for trypanosome survival in the mammalian bloodstream revealed through genome and transcriptome analysis of the ubiquitous bovine parasite Trypanosoma (Megatrypanum) theileri.</title>
        <authorList>
            <person name="Kelly S."/>
            <person name="Ivens A."/>
            <person name="Mott A."/>
            <person name="O'Neill E."/>
            <person name="Emms D."/>
            <person name="Macleod O."/>
            <person name="Voorheis P."/>
            <person name="Matthews J."/>
            <person name="Matthews K."/>
            <person name="Carrington M."/>
        </authorList>
    </citation>
    <scope>NUCLEOTIDE SEQUENCE [LARGE SCALE GENOMIC DNA]</scope>
    <source>
        <strain evidence="2">Edinburgh</strain>
    </source>
</reference>
<comment type="caution">
    <text evidence="2">The sequence shown here is derived from an EMBL/GenBank/DDBJ whole genome shotgun (WGS) entry which is preliminary data.</text>
</comment>
<feature type="domain" description="DUF676" evidence="1">
    <location>
        <begin position="4"/>
        <end position="200"/>
    </location>
</feature>
<dbReference type="AlphaFoldDB" id="A0A1X0NR47"/>
<dbReference type="InterPro" id="IPR007751">
    <property type="entry name" value="DUF676_lipase-like"/>
</dbReference>
<dbReference type="PANTHER" id="PTHR12482">
    <property type="entry name" value="LIPASE ROG1-RELATED-RELATED"/>
    <property type="match status" value="1"/>
</dbReference>
<sequence>MRHRIVILQHGSHGTCRDLSCVAQYLRGFESPPVVWEPRVNEGFRTDDGVVICGERFAKNVIEMFQSFYSTLSLSTLSTSTTTVELSFVAHSMGGLIIREALPLIFKEIQSKQDYINIKWKLFCSIAVPHAGVRQMDAFIRSYLGRFIGRFYSTAYHDMFLQSNVLTERLLSKEYLSCLAAFEKRLLISSINDLLVPLMSSGFLLKPNQQLHYHHIHSSSQEERNERTQTIEERMTTMCAVNEEEMYTKRHQLTELNEREWPREKFPLERRLVDELLRSAGPFESVVVDLRPSAAASTYQTQLALHGAQQLSHRALICKPPLHPLDDLFGFVSKVAACEAVME</sequence>
<organism evidence="2 3">
    <name type="scientific">Trypanosoma theileri</name>
    <dbReference type="NCBI Taxonomy" id="67003"/>
    <lineage>
        <taxon>Eukaryota</taxon>
        <taxon>Discoba</taxon>
        <taxon>Euglenozoa</taxon>
        <taxon>Kinetoplastea</taxon>
        <taxon>Metakinetoplastina</taxon>
        <taxon>Trypanosomatida</taxon>
        <taxon>Trypanosomatidae</taxon>
        <taxon>Trypanosoma</taxon>
    </lineage>
</organism>
<dbReference type="OrthoDB" id="273452at2759"/>
<keyword evidence="3" id="KW-1185">Reference proteome</keyword>